<feature type="region of interest" description="Disordered" evidence="8">
    <location>
        <begin position="388"/>
        <end position="414"/>
    </location>
</feature>
<dbReference type="FunFam" id="1.10.10.60:FF:000679">
    <property type="entry name" value="Homeobox protein aristaless"/>
    <property type="match status" value="1"/>
</dbReference>
<keyword evidence="11" id="KW-1185">Reference proteome</keyword>
<dbReference type="PROSITE" id="PS50071">
    <property type="entry name" value="HOMEOBOX_2"/>
    <property type="match status" value="1"/>
</dbReference>
<dbReference type="AlphaFoldDB" id="A0A4E0R2X4"/>
<proteinExistence type="predicted"/>
<gene>
    <name evidence="10" type="ORF">D915_007637</name>
</gene>
<feature type="compositionally biased region" description="Basic and acidic residues" evidence="8">
    <location>
        <begin position="388"/>
        <end position="397"/>
    </location>
</feature>
<dbReference type="PANTHER" id="PTHR45793">
    <property type="entry name" value="HOMEOBOX PROTEIN"/>
    <property type="match status" value="1"/>
</dbReference>
<dbReference type="Pfam" id="PF00046">
    <property type="entry name" value="Homeodomain"/>
    <property type="match status" value="1"/>
</dbReference>
<protein>
    <recommendedName>
        <fullName evidence="9">Homeobox domain-containing protein</fullName>
    </recommendedName>
</protein>
<evidence type="ECO:0000256" key="5">
    <source>
        <dbReference type="ARBA" id="ARBA00023242"/>
    </source>
</evidence>
<feature type="compositionally biased region" description="Basic residues" evidence="8">
    <location>
        <begin position="818"/>
        <end position="827"/>
    </location>
</feature>
<dbReference type="SMART" id="SM00389">
    <property type="entry name" value="HOX"/>
    <property type="match status" value="1"/>
</dbReference>
<dbReference type="GO" id="GO:0005634">
    <property type="term" value="C:nucleus"/>
    <property type="evidence" value="ECO:0007669"/>
    <property type="project" value="UniProtKB-SubCell"/>
</dbReference>
<keyword evidence="2" id="KW-0217">Developmental protein</keyword>
<keyword evidence="5 6" id="KW-0539">Nucleus</keyword>
<feature type="region of interest" description="Disordered" evidence="8">
    <location>
        <begin position="293"/>
        <end position="312"/>
    </location>
</feature>
<dbReference type="InterPro" id="IPR009057">
    <property type="entry name" value="Homeodomain-like_sf"/>
</dbReference>
<evidence type="ECO:0000256" key="7">
    <source>
        <dbReference type="RuleBase" id="RU000682"/>
    </source>
</evidence>
<feature type="compositionally biased region" description="Low complexity" evidence="8">
    <location>
        <begin position="402"/>
        <end position="412"/>
    </location>
</feature>
<feature type="compositionally biased region" description="Low complexity" evidence="8">
    <location>
        <begin position="828"/>
        <end position="840"/>
    </location>
</feature>
<dbReference type="Proteomes" id="UP000230066">
    <property type="component" value="Unassembled WGS sequence"/>
</dbReference>
<dbReference type="InterPro" id="IPR001356">
    <property type="entry name" value="HD"/>
</dbReference>
<feature type="domain" description="Homeobox" evidence="9">
    <location>
        <begin position="854"/>
        <end position="914"/>
    </location>
</feature>
<dbReference type="Gene3D" id="1.10.10.60">
    <property type="entry name" value="Homeodomain-like"/>
    <property type="match status" value="1"/>
</dbReference>
<feature type="region of interest" description="Disordered" evidence="8">
    <location>
        <begin position="908"/>
        <end position="936"/>
    </location>
</feature>
<dbReference type="GO" id="GO:0000981">
    <property type="term" value="F:DNA-binding transcription factor activity, RNA polymerase II-specific"/>
    <property type="evidence" value="ECO:0007669"/>
    <property type="project" value="InterPro"/>
</dbReference>
<reference evidence="10" key="1">
    <citation type="submission" date="2019-03" db="EMBL/GenBank/DDBJ databases">
        <title>Improved annotation for the trematode Fasciola hepatica.</title>
        <authorList>
            <person name="Choi Y.-J."/>
            <person name="Martin J."/>
            <person name="Mitreva M."/>
        </authorList>
    </citation>
    <scope>NUCLEOTIDE SEQUENCE [LARGE SCALE GENOMIC DNA]</scope>
</reference>
<evidence type="ECO:0000256" key="4">
    <source>
        <dbReference type="ARBA" id="ARBA00023155"/>
    </source>
</evidence>
<dbReference type="GO" id="GO:0000978">
    <property type="term" value="F:RNA polymerase II cis-regulatory region sequence-specific DNA binding"/>
    <property type="evidence" value="ECO:0007669"/>
    <property type="project" value="TreeGrafter"/>
</dbReference>
<comment type="caution">
    <text evidence="10">The sequence shown here is derived from an EMBL/GenBank/DDBJ whole genome shotgun (WGS) entry which is preliminary data.</text>
</comment>
<feature type="region of interest" description="Disordered" evidence="8">
    <location>
        <begin position="71"/>
        <end position="121"/>
    </location>
</feature>
<organism evidence="10 11">
    <name type="scientific">Fasciola hepatica</name>
    <name type="common">Liver fluke</name>
    <dbReference type="NCBI Taxonomy" id="6192"/>
    <lineage>
        <taxon>Eukaryota</taxon>
        <taxon>Metazoa</taxon>
        <taxon>Spiralia</taxon>
        <taxon>Lophotrochozoa</taxon>
        <taxon>Platyhelminthes</taxon>
        <taxon>Trematoda</taxon>
        <taxon>Digenea</taxon>
        <taxon>Plagiorchiida</taxon>
        <taxon>Echinostomata</taxon>
        <taxon>Echinostomatoidea</taxon>
        <taxon>Fasciolidae</taxon>
        <taxon>Fasciola</taxon>
    </lineage>
</organism>
<evidence type="ECO:0000256" key="2">
    <source>
        <dbReference type="ARBA" id="ARBA00022473"/>
    </source>
</evidence>
<dbReference type="SUPFAM" id="SSF46689">
    <property type="entry name" value="Homeodomain-like"/>
    <property type="match status" value="1"/>
</dbReference>
<evidence type="ECO:0000256" key="8">
    <source>
        <dbReference type="SAM" id="MobiDB-lite"/>
    </source>
</evidence>
<feature type="compositionally biased region" description="Low complexity" evidence="8">
    <location>
        <begin position="75"/>
        <end position="86"/>
    </location>
</feature>
<feature type="region of interest" description="Disordered" evidence="8">
    <location>
        <begin position="795"/>
        <end position="861"/>
    </location>
</feature>
<sequence length="936" mass="103074">MFSHNLTPDVSSKNGVDKSVVMDSVPFGDIKSHHSYTDSFYGTEQLARLGLNQYAHTETGFMHISNNMSGDGCTSSNDSGSQHSGSGATGISNDSDGIGSEMSGKSHTSSGLSPSTEEAPSLQTNMTSTMMLQSSELTCNRSFEPGLGQNVGQPVNSPPCTVNDGLGFLGRVKDTNQTGLAHSTPHTLTTRCPIIKPEQPRSGEPVQPELYPKAEESNLLNAWGKSERFEVWNTSDANERIPVVRNTTPASTGSAHDKTAITPTGIIGVEPGQTIPMAKETDRSIRFIHSTIQSASPSESPGLHSNPILPQPEPDYPEAFCSEYATPFGAFHSSERVNSMWPLDPGSYTTGFKQELEENAAEQSPDPYKDETTGLKTEFKQSLQAFSEERKYGDQLESRTSQQQQQQQQQQPPYQPAYRIALSLTANIYPAATSTTEQTQCDTNRWNLANYCAATNNLSPQTEKNSSFFGESHMHLMDPYSKYMALTSSESSTSEERLATCQGTDPNTLRPIDTTPSYDPYGHYYRETQIPEYLNELSTASESPMYMAYDHAPNPFSYRATEPSYANLLPRNSTSEKSKNTHLIESFCPAPVSDVKLPHLDELGMYPSSMTGLPTELMYRAIGCSSFGLPVQTNHADLNSNYGSAIPKPMTAVQYSGRTVDNSYAKTSTQQSFDSSSTDGRMAAIMAAAAVVARRAPPVSSATTTTTTNTQTVLQQLQQPQTVAPLQSLTAHQHHLHYLHNQNQHSLQLQQQQNQALSPQEQMISTPVMNRARTPQIIRPVHYNLFGSNAHMLSQSGQTATGSEPLSPVHLSGSQNQHHPHHHHHQHLLMAAAAAAAAAASGRDSTNSSGTQVRRQRRERTTFTRHQLLMLEELFAKTRYPDVYVREELALKLRLPESRVQVWFKNRRAKGRNQQRQQREPEGGHNFSADNYCSAK</sequence>
<evidence type="ECO:0000313" key="11">
    <source>
        <dbReference type="Proteomes" id="UP000230066"/>
    </source>
</evidence>
<feature type="compositionally biased region" description="Polar residues" evidence="8">
    <location>
        <begin position="103"/>
        <end position="121"/>
    </location>
</feature>
<evidence type="ECO:0000256" key="6">
    <source>
        <dbReference type="PROSITE-ProRule" id="PRU00108"/>
    </source>
</evidence>
<evidence type="ECO:0000259" key="9">
    <source>
        <dbReference type="PROSITE" id="PS50071"/>
    </source>
</evidence>
<dbReference type="PROSITE" id="PS00027">
    <property type="entry name" value="HOMEOBOX_1"/>
    <property type="match status" value="1"/>
</dbReference>
<evidence type="ECO:0000256" key="1">
    <source>
        <dbReference type="ARBA" id="ARBA00004123"/>
    </source>
</evidence>
<dbReference type="EMBL" id="JXXN02003425">
    <property type="protein sequence ID" value="THD21565.1"/>
    <property type="molecule type" value="Genomic_DNA"/>
</dbReference>
<evidence type="ECO:0000256" key="3">
    <source>
        <dbReference type="ARBA" id="ARBA00023125"/>
    </source>
</evidence>
<comment type="subcellular location">
    <subcellularLocation>
        <location evidence="1 6 7">Nucleus</location>
    </subcellularLocation>
</comment>
<dbReference type="InterPro" id="IPR017970">
    <property type="entry name" value="Homeobox_CS"/>
</dbReference>
<keyword evidence="3 6" id="KW-0238">DNA-binding</keyword>
<evidence type="ECO:0000313" key="10">
    <source>
        <dbReference type="EMBL" id="THD21565.1"/>
    </source>
</evidence>
<dbReference type="PANTHER" id="PTHR45793:SF5">
    <property type="entry name" value="HOMEOTIC PROTEIN OCELLILESS"/>
    <property type="match status" value="1"/>
</dbReference>
<name>A0A4E0R2X4_FASHE</name>
<feature type="DNA-binding region" description="Homeobox" evidence="6">
    <location>
        <begin position="856"/>
        <end position="915"/>
    </location>
</feature>
<accession>A0A4E0R2X4</accession>
<dbReference type="CDD" id="cd00086">
    <property type="entry name" value="homeodomain"/>
    <property type="match status" value="1"/>
</dbReference>
<feature type="compositionally biased region" description="Polar residues" evidence="8">
    <location>
        <begin position="795"/>
        <end position="804"/>
    </location>
</feature>
<keyword evidence="4 6" id="KW-0371">Homeobox</keyword>